<proteinExistence type="predicted"/>
<keyword evidence="1" id="KW-0433">Leucine-rich repeat</keyword>
<dbReference type="PANTHER" id="PTHR36766">
    <property type="entry name" value="PLANT BROAD-SPECTRUM MILDEW RESISTANCE PROTEIN RPW8"/>
    <property type="match status" value="1"/>
</dbReference>
<dbReference type="Pfam" id="PF00931">
    <property type="entry name" value="NB-ARC"/>
    <property type="match status" value="1"/>
</dbReference>
<dbReference type="PRINTS" id="PR00364">
    <property type="entry name" value="DISEASERSIST"/>
</dbReference>
<feature type="domain" description="Disease resistance protein winged helix" evidence="5">
    <location>
        <begin position="557"/>
        <end position="634"/>
    </location>
</feature>
<dbReference type="Gene3D" id="3.40.50.300">
    <property type="entry name" value="P-loop containing nucleotide triphosphate hydrolases"/>
    <property type="match status" value="1"/>
</dbReference>
<dbReference type="InterPro" id="IPR056789">
    <property type="entry name" value="LRR_R13L1-DRL21"/>
</dbReference>
<dbReference type="InterPro" id="IPR032675">
    <property type="entry name" value="LRR_dom_sf"/>
</dbReference>
<evidence type="ECO:0000313" key="7">
    <source>
        <dbReference type="EMBL" id="CAL4892002.1"/>
    </source>
</evidence>
<dbReference type="InterPro" id="IPR058922">
    <property type="entry name" value="WHD_DRP"/>
</dbReference>
<dbReference type="InterPro" id="IPR027417">
    <property type="entry name" value="P-loop_NTPase"/>
</dbReference>
<dbReference type="InterPro" id="IPR002182">
    <property type="entry name" value="NB-ARC"/>
</dbReference>
<feature type="domain" description="NB-ARC" evidence="4">
    <location>
        <begin position="302"/>
        <end position="468"/>
    </location>
</feature>
<evidence type="ECO:0000259" key="4">
    <source>
        <dbReference type="Pfam" id="PF00931"/>
    </source>
</evidence>
<evidence type="ECO:0000259" key="5">
    <source>
        <dbReference type="Pfam" id="PF23559"/>
    </source>
</evidence>
<feature type="region of interest" description="Disordered" evidence="3">
    <location>
        <begin position="1"/>
        <end position="40"/>
    </location>
</feature>
<keyword evidence="2" id="KW-0611">Plant defense</keyword>
<dbReference type="Pfam" id="PF23559">
    <property type="entry name" value="WHD_DRP"/>
    <property type="match status" value="1"/>
</dbReference>
<reference evidence="8" key="1">
    <citation type="submission" date="2024-06" db="EMBL/GenBank/DDBJ databases">
        <authorList>
            <person name="Ryan C."/>
        </authorList>
    </citation>
    <scope>NUCLEOTIDE SEQUENCE [LARGE SCALE GENOMIC DNA]</scope>
</reference>
<evidence type="ECO:0000256" key="2">
    <source>
        <dbReference type="ARBA" id="ARBA00022821"/>
    </source>
</evidence>
<dbReference type="InterPro" id="IPR036388">
    <property type="entry name" value="WH-like_DNA-bd_sf"/>
</dbReference>
<organism evidence="7 8">
    <name type="scientific">Urochloa decumbens</name>
    <dbReference type="NCBI Taxonomy" id="240449"/>
    <lineage>
        <taxon>Eukaryota</taxon>
        <taxon>Viridiplantae</taxon>
        <taxon>Streptophyta</taxon>
        <taxon>Embryophyta</taxon>
        <taxon>Tracheophyta</taxon>
        <taxon>Spermatophyta</taxon>
        <taxon>Magnoliopsida</taxon>
        <taxon>Liliopsida</taxon>
        <taxon>Poales</taxon>
        <taxon>Poaceae</taxon>
        <taxon>PACMAD clade</taxon>
        <taxon>Panicoideae</taxon>
        <taxon>Panicodae</taxon>
        <taxon>Paniceae</taxon>
        <taxon>Melinidinae</taxon>
        <taxon>Urochloa</taxon>
    </lineage>
</organism>
<dbReference type="SUPFAM" id="SSF52058">
    <property type="entry name" value="L domain-like"/>
    <property type="match status" value="1"/>
</dbReference>
<evidence type="ECO:0000313" key="8">
    <source>
        <dbReference type="Proteomes" id="UP001497457"/>
    </source>
</evidence>
<dbReference type="EMBL" id="OZ075120">
    <property type="protein sequence ID" value="CAL4892002.1"/>
    <property type="molecule type" value="Genomic_DNA"/>
</dbReference>
<evidence type="ECO:0008006" key="9">
    <source>
        <dbReference type="Google" id="ProtNLM"/>
    </source>
</evidence>
<gene>
    <name evidence="7" type="ORF">URODEC1_LOCUS4075</name>
</gene>
<sequence length="1353" mass="153510">MSELFDAETPGYFSGRPENWEERKAPALPSPAAEEPHTQVHGVPGYYSARFSRKQFVRAEGAAVQPSWKLNLSKRWRRREGKKEEKEVKVEDQEEKGTLYRLSSHPRAPIDEQVSAQVSDVCIIDPSASCYDPVCAWKMAAAVAESLVDIAYSLGAVTDSSRQMMLRKLQSIQADLAETECRLINGAISGSVFLALISHSWMFRDTVEELEDAIDEYDYLSFEPNVSNPTFKFVKGKTINIVARFLSSTRNQRRLKSALRLLQDHLTKGYDFVLTRLSSGPHYVRYRGLIDPAGGVFGRDREIEQTVLWMIKDTDIHVSLYALVGIAGMGKTMLAHIVCQDPRVLANFDNVVWLPVYVDFNTEAISRMILESITNTSSIMGLMHDSLTYTLSHRKVLLILDDVWEDSSIEKWKKLRAPLEVCKKGSRVLLTTRMQSVVDMAAVAMGTQAECLKLDGLAEDDSLMLLKKQLPSWINSEDYNNFLLIGEQIVKKIGGCPLVTSLVASWLGSHMEIQHWTTLLQKGWQHIEQKDMVIASFRRSYDHLPTELQACFRYCSIFPKGHKFSRTEVARMWTASGVIPSSLKQEKIDVQNVGEEYFDVLTRKSFFCCMLETKPSNGDQKEYYVLHSLMHDLAEVVSQGECARVDNSDFHNVSYTTRHLSIANGSVLGAIRGNFQLLRTLIITNEFCLDQKTEFVLRDVLESSRHLRLLYLDVPSLFHAFQGIGRLTHLRYLFLFSCDESHLRKVFKLYHLQVFKLKYFTGKEADCSDIHNLHCLRCLHAPDNMSSKIHQVGSLITLQELSGFDVTNNDGQRLAALGNLRSICQLSLRNVQNILGCQEATGIKLKDKLHMKFLSLSWNKNLKEPVNQDEQIIDNLEPNKEIQQLHIHGYSGVKLPFWIENSSFIHLVSLELEYCTKWKNLPSLQELNSLKHLKLENLFHLEYIGTMPEQQLEIDESENAWLPPFLSTLRVRWCPKLKELPAIPYSLELLIIKHVNLAVLPRIHQIYTGYRDSASVKSQLAFLHIESCTHLTSLDEGLLDQQEQLQSLTTLVIRHCERLRDLPMRGFAELHRLNSLEIVACPVLRDIKTEGGTLPISLRNLELNPCGDIEVSILMSLQNLTILRRLTLFNCSNIEELPSVEVFGTLNNLNDVSVGRCKNLLSFGGLGAVTSLRVLSILCCDKLGLSQSPQDGCSFKLLKLRIDRHALLSVEPLRSLRHVKDLQIGDDCAMVSLHEEWLLQNATSLHSIEIGVAEALCSLPSEMEKLGSLESLHIERAPLIQSLPPLPVTLSKLAIWGCDPMFVKRYERDVGEDWSKIAHIASVDIKAYSEGTYYSDDQRQDFINSNRLIVSLS</sequence>
<dbReference type="Gene3D" id="1.10.10.10">
    <property type="entry name" value="Winged helix-like DNA-binding domain superfamily/Winged helix DNA-binding domain"/>
    <property type="match status" value="1"/>
</dbReference>
<evidence type="ECO:0000256" key="1">
    <source>
        <dbReference type="ARBA" id="ARBA00022614"/>
    </source>
</evidence>
<dbReference type="GO" id="GO:0006952">
    <property type="term" value="P:defense response"/>
    <property type="evidence" value="ECO:0007669"/>
    <property type="project" value="UniProtKB-KW"/>
</dbReference>
<dbReference type="Gene3D" id="3.80.10.10">
    <property type="entry name" value="Ribonuclease Inhibitor"/>
    <property type="match status" value="4"/>
</dbReference>
<reference evidence="7 8" key="2">
    <citation type="submission" date="2024-10" db="EMBL/GenBank/DDBJ databases">
        <authorList>
            <person name="Ryan C."/>
        </authorList>
    </citation>
    <scope>NUCLEOTIDE SEQUENCE [LARGE SCALE GENOMIC DNA]</scope>
</reference>
<protein>
    <recommendedName>
        <fullName evidence="9">NB-ARC domain-containing protein</fullName>
    </recommendedName>
</protein>
<keyword evidence="8" id="KW-1185">Reference proteome</keyword>
<name>A0ABC8VJB3_9POAL</name>
<evidence type="ECO:0000256" key="3">
    <source>
        <dbReference type="SAM" id="MobiDB-lite"/>
    </source>
</evidence>
<dbReference type="Proteomes" id="UP001497457">
    <property type="component" value="Chromosome 10rd"/>
</dbReference>
<evidence type="ECO:0000259" key="6">
    <source>
        <dbReference type="Pfam" id="PF25019"/>
    </source>
</evidence>
<accession>A0ABC8VJB3</accession>
<feature type="domain" description="R13L1/DRL21-like LRR repeat region" evidence="6">
    <location>
        <begin position="815"/>
        <end position="937"/>
    </location>
</feature>
<dbReference type="SUPFAM" id="SSF52540">
    <property type="entry name" value="P-loop containing nucleoside triphosphate hydrolases"/>
    <property type="match status" value="1"/>
</dbReference>
<dbReference type="Pfam" id="PF25019">
    <property type="entry name" value="LRR_R13L1-DRL21"/>
    <property type="match status" value="1"/>
</dbReference>
<dbReference type="PANTHER" id="PTHR36766:SF64">
    <property type="entry name" value="OS12G0206100 PROTEIN"/>
    <property type="match status" value="1"/>
</dbReference>